<proteinExistence type="inferred from homology"/>
<keyword evidence="2" id="KW-0378">Hydrolase</keyword>
<dbReference type="PANTHER" id="PTHR11080">
    <property type="entry name" value="PYRAZINAMIDASE/NICOTINAMIDASE"/>
    <property type="match status" value="1"/>
</dbReference>
<gene>
    <name evidence="3" type="ORF">EDM58_03020</name>
</gene>
<accession>A0A3M8DC11</accession>
<dbReference type="GO" id="GO:0016787">
    <property type="term" value="F:hydrolase activity"/>
    <property type="evidence" value="ECO:0007669"/>
    <property type="project" value="UniProtKB-KW"/>
</dbReference>
<sequence length="301" mass="34294">MKTLFHEICADSAIGQVSQVRLNQLLAHAAEESIPAAEHDKSKTLFLAIDMQNDFMEHGELGVPGSHQDVLRTARFLYDHLEKITQIAVSLDTHQPQQIFHPGWWIDESGQNPAPFTIITEEDVRSGKWRAVRHSEESLAYVSHLDQHSKKELCIWPYHCLEGSFGAALEGQFANMVYFHSVVRQSAPIRIVKGKDPLTEMYGIIKPEYGPGDETQLAFLESLRQYERIFIAGEAKSHCVLESLRQILEYFGEDKDMTSRIVVLEDCMSSIPGFEASTEETFAAWQQAYEITVTRSTDYRW</sequence>
<dbReference type="InterPro" id="IPR036380">
    <property type="entry name" value="Isochorismatase-like_sf"/>
</dbReference>
<comment type="similarity">
    <text evidence="1">Belongs to the isochorismatase family.</text>
</comment>
<evidence type="ECO:0008006" key="5">
    <source>
        <dbReference type="Google" id="ProtNLM"/>
    </source>
</evidence>
<evidence type="ECO:0000313" key="3">
    <source>
        <dbReference type="EMBL" id="RNB85516.1"/>
    </source>
</evidence>
<dbReference type="PANTHER" id="PTHR11080:SF2">
    <property type="entry name" value="LD05707P"/>
    <property type="match status" value="1"/>
</dbReference>
<dbReference type="InterPro" id="IPR052347">
    <property type="entry name" value="Isochorismatase_Nicotinamidase"/>
</dbReference>
<organism evidence="3 4">
    <name type="scientific">Brevibacillus panacihumi</name>
    <dbReference type="NCBI Taxonomy" id="497735"/>
    <lineage>
        <taxon>Bacteria</taxon>
        <taxon>Bacillati</taxon>
        <taxon>Bacillota</taxon>
        <taxon>Bacilli</taxon>
        <taxon>Bacillales</taxon>
        <taxon>Paenibacillaceae</taxon>
        <taxon>Brevibacillus</taxon>
    </lineage>
</organism>
<dbReference type="RefSeq" id="WP_122912028.1">
    <property type="nucleotide sequence ID" value="NZ_RHHT01000003.1"/>
</dbReference>
<comment type="caution">
    <text evidence="3">The sequence shown here is derived from an EMBL/GenBank/DDBJ whole genome shotgun (WGS) entry which is preliminary data.</text>
</comment>
<evidence type="ECO:0000313" key="4">
    <source>
        <dbReference type="Proteomes" id="UP000281915"/>
    </source>
</evidence>
<dbReference type="AlphaFoldDB" id="A0A3M8DC11"/>
<dbReference type="Gene3D" id="3.40.50.850">
    <property type="entry name" value="Isochorismatase-like"/>
    <property type="match status" value="1"/>
</dbReference>
<dbReference type="Proteomes" id="UP000281915">
    <property type="component" value="Unassembled WGS sequence"/>
</dbReference>
<evidence type="ECO:0000256" key="1">
    <source>
        <dbReference type="ARBA" id="ARBA00006336"/>
    </source>
</evidence>
<name>A0A3M8DC11_9BACL</name>
<dbReference type="EMBL" id="RHHT01000003">
    <property type="protein sequence ID" value="RNB85516.1"/>
    <property type="molecule type" value="Genomic_DNA"/>
</dbReference>
<protein>
    <recommendedName>
        <fullName evidence="5">Isochorismatase family protein</fullName>
    </recommendedName>
</protein>
<reference evidence="3 4" key="1">
    <citation type="submission" date="2018-10" db="EMBL/GenBank/DDBJ databases">
        <title>Phylogenomics of Brevibacillus.</title>
        <authorList>
            <person name="Dunlap C."/>
        </authorList>
    </citation>
    <scope>NUCLEOTIDE SEQUENCE [LARGE SCALE GENOMIC DNA]</scope>
    <source>
        <strain evidence="3 4">JCM 15085</strain>
    </source>
</reference>
<evidence type="ECO:0000256" key="2">
    <source>
        <dbReference type="ARBA" id="ARBA00022801"/>
    </source>
</evidence>
<dbReference type="SUPFAM" id="SSF52499">
    <property type="entry name" value="Isochorismatase-like hydrolases"/>
    <property type="match status" value="1"/>
</dbReference>